<protein>
    <submittedName>
        <fullName evidence="1">Uncharacterized protein</fullName>
    </submittedName>
</protein>
<dbReference type="EMBL" id="REGN01003432">
    <property type="protein sequence ID" value="RNA22545.1"/>
    <property type="molecule type" value="Genomic_DNA"/>
</dbReference>
<proteinExistence type="predicted"/>
<keyword evidence="2" id="KW-1185">Reference proteome</keyword>
<name>A0A3M7RH07_BRAPC</name>
<sequence>MIEDYVEHRIHNFSFYKKYNSLLNNYSINKIRSFLRQKYKKRKFELGELANICHFFVNTVELFENISSI</sequence>
<organism evidence="1 2">
    <name type="scientific">Brachionus plicatilis</name>
    <name type="common">Marine rotifer</name>
    <name type="synonym">Brachionus muelleri</name>
    <dbReference type="NCBI Taxonomy" id="10195"/>
    <lineage>
        <taxon>Eukaryota</taxon>
        <taxon>Metazoa</taxon>
        <taxon>Spiralia</taxon>
        <taxon>Gnathifera</taxon>
        <taxon>Rotifera</taxon>
        <taxon>Eurotatoria</taxon>
        <taxon>Monogononta</taxon>
        <taxon>Pseudotrocha</taxon>
        <taxon>Ploima</taxon>
        <taxon>Brachionidae</taxon>
        <taxon>Brachionus</taxon>
    </lineage>
</organism>
<evidence type="ECO:0000313" key="1">
    <source>
        <dbReference type="EMBL" id="RNA22545.1"/>
    </source>
</evidence>
<dbReference type="AlphaFoldDB" id="A0A3M7RH07"/>
<accession>A0A3M7RH07</accession>
<gene>
    <name evidence="1" type="ORF">BpHYR1_017095</name>
</gene>
<comment type="caution">
    <text evidence="1">The sequence shown here is derived from an EMBL/GenBank/DDBJ whole genome shotgun (WGS) entry which is preliminary data.</text>
</comment>
<reference evidence="1 2" key="1">
    <citation type="journal article" date="2018" name="Sci. Rep.">
        <title>Genomic signatures of local adaptation to the degree of environmental predictability in rotifers.</title>
        <authorList>
            <person name="Franch-Gras L."/>
            <person name="Hahn C."/>
            <person name="Garcia-Roger E.M."/>
            <person name="Carmona M.J."/>
            <person name="Serra M."/>
            <person name="Gomez A."/>
        </authorList>
    </citation>
    <scope>NUCLEOTIDE SEQUENCE [LARGE SCALE GENOMIC DNA]</scope>
    <source>
        <strain evidence="1">HYR1</strain>
    </source>
</reference>
<dbReference type="Proteomes" id="UP000276133">
    <property type="component" value="Unassembled WGS sequence"/>
</dbReference>
<evidence type="ECO:0000313" key="2">
    <source>
        <dbReference type="Proteomes" id="UP000276133"/>
    </source>
</evidence>